<comment type="caution">
    <text evidence="11">Lacks conserved residue(s) required for the propagation of feature annotation.</text>
</comment>
<comment type="function">
    <text evidence="11">Catalyzes the anti-1,4-elimination of the C-3 phosphate and the C-6 proR hydrogen from 5-enolpyruvylshikimate-3-phosphate (EPSP) to yield chorismate, which is the branch point compound that serves as the starting substrate for the three terminal pathways of aromatic amino acid biosynthesis. This reaction introduces a second double bond into the aromatic ring system.</text>
</comment>
<evidence type="ECO:0000256" key="7">
    <source>
        <dbReference type="ARBA" id="ARBA00022827"/>
    </source>
</evidence>
<dbReference type="GO" id="GO:0009423">
    <property type="term" value="P:chorismate biosynthetic process"/>
    <property type="evidence" value="ECO:0007669"/>
    <property type="project" value="UniProtKB-UniRule"/>
</dbReference>
<dbReference type="CDD" id="cd07304">
    <property type="entry name" value="Chorismate_synthase"/>
    <property type="match status" value="1"/>
</dbReference>
<dbReference type="PROSITE" id="PS00788">
    <property type="entry name" value="CHORISMATE_SYNTHASE_2"/>
    <property type="match status" value="1"/>
</dbReference>
<feature type="binding site" evidence="11">
    <location>
        <position position="47"/>
    </location>
    <ligand>
        <name>NADP(+)</name>
        <dbReference type="ChEBI" id="CHEBI:58349"/>
    </ligand>
</feature>
<dbReference type="GO" id="GO:0009073">
    <property type="term" value="P:aromatic amino acid family biosynthetic process"/>
    <property type="evidence" value="ECO:0007669"/>
    <property type="project" value="UniProtKB-KW"/>
</dbReference>
<proteinExistence type="inferred from homology"/>
<dbReference type="GO" id="GO:0010181">
    <property type="term" value="F:FMN binding"/>
    <property type="evidence" value="ECO:0007669"/>
    <property type="project" value="TreeGrafter"/>
</dbReference>
<dbReference type="Pfam" id="PF01264">
    <property type="entry name" value="Chorismate_synt"/>
    <property type="match status" value="1"/>
</dbReference>
<keyword evidence="9 11" id="KW-0057">Aromatic amino acid biosynthesis</keyword>
<evidence type="ECO:0000256" key="10">
    <source>
        <dbReference type="ARBA" id="ARBA00023239"/>
    </source>
</evidence>
<evidence type="ECO:0000256" key="3">
    <source>
        <dbReference type="ARBA" id="ARBA00013036"/>
    </source>
</evidence>
<dbReference type="Proteomes" id="UP000824124">
    <property type="component" value="Unassembled WGS sequence"/>
</dbReference>
<evidence type="ECO:0000256" key="1">
    <source>
        <dbReference type="ARBA" id="ARBA00005044"/>
    </source>
</evidence>
<comment type="cofactor">
    <cofactor evidence="11">
        <name>FMNH2</name>
        <dbReference type="ChEBI" id="CHEBI:57618"/>
    </cofactor>
    <text evidence="11">Reduced FMN (FMNH(2)).</text>
</comment>
<keyword evidence="4 11" id="KW-0028">Amino-acid biosynthesis</keyword>
<comment type="catalytic activity">
    <reaction evidence="11">
        <text>5-O-(1-carboxyvinyl)-3-phosphoshikimate = chorismate + phosphate</text>
        <dbReference type="Rhea" id="RHEA:21020"/>
        <dbReference type="ChEBI" id="CHEBI:29748"/>
        <dbReference type="ChEBI" id="CHEBI:43474"/>
        <dbReference type="ChEBI" id="CHEBI:57701"/>
        <dbReference type="EC" id="4.2.3.5"/>
    </reaction>
</comment>
<dbReference type="SUPFAM" id="SSF103263">
    <property type="entry name" value="Chorismate synthase, AroC"/>
    <property type="match status" value="1"/>
</dbReference>
<sequence length="370" mass="39749">MKSIFGKNLTVALFGESHGSAIGAVIDGLAPGIELNLAHIRRQLDLRRAGANAALSTARQETDEFEILSGWFNEHTTGTPLTIIIRNRHTKSHDYERTKDLLRPGHADYTAYAKYGGWQDFRGGGHFSGRLTAPIVAAGAICEQILTAHGIIIGTHLAECAGIADTPFPTSEAALKAAIESVNTKPFAVLDDMAGEQMQQSILAAKSDLDSVGGILETAVLGMPPGIGEPFFNSVESVLAHLVFSVPAVKGIEFGAGFSFAQMRGSQANDPFRMAAERIVTQSNNNGGVNGGISNGMPIIFRTVIKPTPSIYQRQQTVNIKRHENADLQIQGRHDPAIIHRARPVIDAVTALGLVDLFCETYGTNWQTDI</sequence>
<dbReference type="GO" id="GO:0004107">
    <property type="term" value="F:chorismate synthase activity"/>
    <property type="evidence" value="ECO:0007669"/>
    <property type="project" value="UniProtKB-UniRule"/>
</dbReference>
<evidence type="ECO:0000256" key="2">
    <source>
        <dbReference type="ARBA" id="ARBA00008014"/>
    </source>
</evidence>
<dbReference type="PANTHER" id="PTHR21085">
    <property type="entry name" value="CHORISMATE SYNTHASE"/>
    <property type="match status" value="1"/>
</dbReference>
<evidence type="ECO:0000256" key="5">
    <source>
        <dbReference type="ARBA" id="ARBA00022630"/>
    </source>
</evidence>
<keyword evidence="6 11" id="KW-0288">FMN</keyword>
<dbReference type="GO" id="GO:0005829">
    <property type="term" value="C:cytosol"/>
    <property type="evidence" value="ECO:0007669"/>
    <property type="project" value="TreeGrafter"/>
</dbReference>
<feature type="binding site" evidence="11">
    <location>
        <begin position="126"/>
        <end position="128"/>
    </location>
    <ligand>
        <name>FMN</name>
        <dbReference type="ChEBI" id="CHEBI:58210"/>
    </ligand>
</feature>
<dbReference type="AlphaFoldDB" id="A0A9D1KXX1"/>
<evidence type="ECO:0000256" key="4">
    <source>
        <dbReference type="ARBA" id="ARBA00022605"/>
    </source>
</evidence>
<evidence type="ECO:0000256" key="8">
    <source>
        <dbReference type="ARBA" id="ARBA00022857"/>
    </source>
</evidence>
<dbReference type="NCBIfam" id="TIGR00033">
    <property type="entry name" value="aroC"/>
    <property type="match status" value="1"/>
</dbReference>
<comment type="subunit">
    <text evidence="11">Homotetramer.</text>
</comment>
<organism evidence="12 13">
    <name type="scientific">Candidatus Avidehalobacter gallistercoris</name>
    <dbReference type="NCBI Taxonomy" id="2840694"/>
    <lineage>
        <taxon>Bacteria</taxon>
        <taxon>Bacillati</taxon>
        <taxon>Bacillota</taxon>
        <taxon>Clostridia</taxon>
        <taxon>Eubacteriales</taxon>
        <taxon>Peptococcaceae</taxon>
        <taxon>Peptococcaceae incertae sedis</taxon>
        <taxon>Candidatus Avidehalobacter</taxon>
    </lineage>
</organism>
<dbReference type="NCBIfam" id="NF003793">
    <property type="entry name" value="PRK05382.1"/>
    <property type="match status" value="1"/>
</dbReference>
<keyword evidence="10 11" id="KW-0456">Lyase</keyword>
<reference evidence="12" key="1">
    <citation type="submission" date="2020-10" db="EMBL/GenBank/DDBJ databases">
        <authorList>
            <person name="Gilroy R."/>
        </authorList>
    </citation>
    <scope>NUCLEOTIDE SEQUENCE</scope>
    <source>
        <strain evidence="12">2830</strain>
    </source>
</reference>
<dbReference type="InterPro" id="IPR000453">
    <property type="entry name" value="Chorismate_synth"/>
</dbReference>
<evidence type="ECO:0000256" key="11">
    <source>
        <dbReference type="HAMAP-Rule" id="MF_00300"/>
    </source>
</evidence>
<dbReference type="HAMAP" id="MF_00300">
    <property type="entry name" value="Chorismate_synth"/>
    <property type="match status" value="1"/>
</dbReference>
<reference evidence="12" key="2">
    <citation type="journal article" date="2021" name="PeerJ">
        <title>Extensive microbial diversity within the chicken gut microbiome revealed by metagenomics and culture.</title>
        <authorList>
            <person name="Gilroy R."/>
            <person name="Ravi A."/>
            <person name="Getino M."/>
            <person name="Pursley I."/>
            <person name="Horton D.L."/>
            <person name="Alikhan N.F."/>
            <person name="Baker D."/>
            <person name="Gharbi K."/>
            <person name="Hall N."/>
            <person name="Watson M."/>
            <person name="Adriaenssens E.M."/>
            <person name="Foster-Nyarko E."/>
            <person name="Jarju S."/>
            <person name="Secka A."/>
            <person name="Antonio M."/>
            <person name="Oren A."/>
            <person name="Chaudhuri R.R."/>
            <person name="La Ragione R."/>
            <person name="Hildebrand F."/>
            <person name="Pallen M.J."/>
        </authorList>
    </citation>
    <scope>NUCLEOTIDE SEQUENCE</scope>
    <source>
        <strain evidence="12">2830</strain>
    </source>
</reference>
<accession>A0A9D1KXX1</accession>
<dbReference type="InterPro" id="IPR035904">
    <property type="entry name" value="Chorismate_synth_AroC_sf"/>
</dbReference>
<dbReference type="EC" id="4.2.3.5" evidence="3 11"/>
<dbReference type="PIRSF" id="PIRSF001456">
    <property type="entry name" value="Chorismate_synth"/>
    <property type="match status" value="1"/>
</dbReference>
<dbReference type="PANTHER" id="PTHR21085:SF0">
    <property type="entry name" value="CHORISMATE SYNTHASE"/>
    <property type="match status" value="1"/>
</dbReference>
<comment type="caution">
    <text evidence="12">The sequence shown here is derived from an EMBL/GenBank/DDBJ whole genome shotgun (WGS) entry which is preliminary data.</text>
</comment>
<evidence type="ECO:0000256" key="6">
    <source>
        <dbReference type="ARBA" id="ARBA00022643"/>
    </source>
</evidence>
<feature type="binding site" evidence="11">
    <location>
        <position position="291"/>
    </location>
    <ligand>
        <name>FMN</name>
        <dbReference type="ChEBI" id="CHEBI:58210"/>
    </ligand>
</feature>
<evidence type="ECO:0000313" key="13">
    <source>
        <dbReference type="Proteomes" id="UP000824124"/>
    </source>
</evidence>
<dbReference type="GO" id="GO:0008652">
    <property type="term" value="P:amino acid biosynthetic process"/>
    <property type="evidence" value="ECO:0007669"/>
    <property type="project" value="UniProtKB-KW"/>
</dbReference>
<comment type="pathway">
    <text evidence="1 11">Metabolic intermediate biosynthesis; chorismate biosynthesis; chorismate from D-erythrose 4-phosphate and phosphoenolpyruvate: step 7/7.</text>
</comment>
<evidence type="ECO:0000256" key="9">
    <source>
        <dbReference type="ARBA" id="ARBA00023141"/>
    </source>
</evidence>
<dbReference type="Gene3D" id="3.60.150.10">
    <property type="entry name" value="Chorismate synthase AroC"/>
    <property type="match status" value="1"/>
</dbReference>
<feature type="binding site" evidence="11">
    <location>
        <begin position="306"/>
        <end position="310"/>
    </location>
    <ligand>
        <name>FMN</name>
        <dbReference type="ChEBI" id="CHEBI:58210"/>
    </ligand>
</feature>
<keyword evidence="7 11" id="KW-0274">FAD</keyword>
<comment type="similarity">
    <text evidence="2 11">Belongs to the chorismate synthase family.</text>
</comment>
<dbReference type="InterPro" id="IPR020541">
    <property type="entry name" value="Chorismate_synthase_CS"/>
</dbReference>
<keyword evidence="5 11" id="KW-0285">Flavoprotein</keyword>
<feature type="binding site" evidence="11">
    <location>
        <position position="333"/>
    </location>
    <ligand>
        <name>FMN</name>
        <dbReference type="ChEBI" id="CHEBI:58210"/>
    </ligand>
</feature>
<name>A0A9D1KXX1_9FIRM</name>
<gene>
    <name evidence="11 12" type="primary">aroC</name>
    <name evidence="12" type="ORF">IAB00_04710</name>
</gene>
<keyword evidence="8 11" id="KW-0521">NADP</keyword>
<evidence type="ECO:0000313" key="12">
    <source>
        <dbReference type="EMBL" id="HIU10532.1"/>
    </source>
</evidence>
<dbReference type="EMBL" id="DVMH01000022">
    <property type="protein sequence ID" value="HIU10532.1"/>
    <property type="molecule type" value="Genomic_DNA"/>
</dbReference>
<protein>
    <recommendedName>
        <fullName evidence="3 11">Chorismate synthase</fullName>
        <shortName evidence="11">CS</shortName>
        <ecNumber evidence="3 11">4.2.3.5</ecNumber>
    </recommendedName>
    <alternativeName>
        <fullName evidence="11">5-enolpyruvylshikimate-3-phosphate phospholyase</fullName>
    </alternativeName>
</protein>